<evidence type="ECO:0000313" key="3">
    <source>
        <dbReference type="Proteomes" id="UP000284824"/>
    </source>
</evidence>
<dbReference type="EMBL" id="SAUN01000001">
    <property type="protein sequence ID" value="RVX38403.1"/>
    <property type="molecule type" value="Genomic_DNA"/>
</dbReference>
<dbReference type="AlphaFoldDB" id="A0A438LYN2"/>
<dbReference type="InterPro" id="IPR010982">
    <property type="entry name" value="Lambda_DNA-bd_dom_sf"/>
</dbReference>
<dbReference type="GO" id="GO:0003677">
    <property type="term" value="F:DNA binding"/>
    <property type="evidence" value="ECO:0007669"/>
    <property type="project" value="InterPro"/>
</dbReference>
<organism evidence="2 3">
    <name type="scientific">Nonomuraea polychroma</name>
    <dbReference type="NCBI Taxonomy" id="46176"/>
    <lineage>
        <taxon>Bacteria</taxon>
        <taxon>Bacillati</taxon>
        <taxon>Actinomycetota</taxon>
        <taxon>Actinomycetes</taxon>
        <taxon>Streptosporangiales</taxon>
        <taxon>Streptosporangiaceae</taxon>
        <taxon>Nonomuraea</taxon>
    </lineage>
</organism>
<accession>A0A438LYN2</accession>
<gene>
    <name evidence="2" type="ORF">EDD27_0708</name>
</gene>
<dbReference type="Gene3D" id="3.30.450.180">
    <property type="match status" value="1"/>
</dbReference>
<dbReference type="SMART" id="SM00530">
    <property type="entry name" value="HTH_XRE"/>
    <property type="match status" value="1"/>
</dbReference>
<evidence type="ECO:0000313" key="2">
    <source>
        <dbReference type="EMBL" id="RVX38403.1"/>
    </source>
</evidence>
<proteinExistence type="predicted"/>
<dbReference type="SUPFAM" id="SSF47413">
    <property type="entry name" value="lambda repressor-like DNA-binding domains"/>
    <property type="match status" value="1"/>
</dbReference>
<comment type="caution">
    <text evidence="2">The sequence shown here is derived from an EMBL/GenBank/DDBJ whole genome shotgun (WGS) entry which is preliminary data.</text>
</comment>
<dbReference type="PANTHER" id="PTHR35010">
    <property type="entry name" value="BLL4672 PROTEIN-RELATED"/>
    <property type="match status" value="1"/>
</dbReference>
<reference evidence="2 3" key="1">
    <citation type="submission" date="2019-01" db="EMBL/GenBank/DDBJ databases">
        <title>Sequencing the genomes of 1000 actinobacteria strains.</title>
        <authorList>
            <person name="Klenk H.-P."/>
        </authorList>
    </citation>
    <scope>NUCLEOTIDE SEQUENCE [LARGE SCALE GENOMIC DNA]</scope>
    <source>
        <strain evidence="2 3">DSM 43925</strain>
    </source>
</reference>
<dbReference type="Pfam" id="PF17765">
    <property type="entry name" value="MLTR_LBD"/>
    <property type="match status" value="1"/>
</dbReference>
<name>A0A438LYN2_9ACTN</name>
<dbReference type="PROSITE" id="PS50943">
    <property type="entry name" value="HTH_CROC1"/>
    <property type="match status" value="1"/>
</dbReference>
<keyword evidence="3" id="KW-1185">Reference proteome</keyword>
<dbReference type="Pfam" id="PF13560">
    <property type="entry name" value="HTH_31"/>
    <property type="match status" value="1"/>
</dbReference>
<protein>
    <submittedName>
        <fullName evidence="2">Helix-turn-helix protein</fullName>
    </submittedName>
</protein>
<feature type="domain" description="HTH cro/C1-type" evidence="1">
    <location>
        <begin position="41"/>
        <end position="88"/>
    </location>
</feature>
<dbReference type="PANTHER" id="PTHR35010:SF2">
    <property type="entry name" value="BLL4672 PROTEIN"/>
    <property type="match status" value="1"/>
</dbReference>
<sequence length="296" mass="33118">MNSTPANSRGALADFLTARRALVSAVDCDLPASNCMRRVPGLRREEVAYLAGISADYYRRLEQGRVRTASPAVLQAIGRALRLNDDQQLHLLQLAQHDAVERCAEDDSCVTPQVHRLLRNLIDTPALVFNRYLDILAWNRLGSALLGDLGAIEPQHRNYARMTFLHPHTRGMAVDWESRAQEVVSSLRLAAGADPDQPRLRELVTELSERDPNFRTWWEQHLITMRPFGRCRLNHPVVGRFEVDWHALSSLDNTEQAIVLMSAPPGGPDHAAIRALDAWAKKQRLTAGGGKTLIAY</sequence>
<dbReference type="Gene3D" id="1.10.260.40">
    <property type="entry name" value="lambda repressor-like DNA-binding domains"/>
    <property type="match status" value="1"/>
</dbReference>
<evidence type="ECO:0000259" key="1">
    <source>
        <dbReference type="PROSITE" id="PS50943"/>
    </source>
</evidence>
<dbReference type="Proteomes" id="UP000284824">
    <property type="component" value="Unassembled WGS sequence"/>
</dbReference>
<dbReference type="InterPro" id="IPR001387">
    <property type="entry name" value="Cro/C1-type_HTH"/>
</dbReference>
<dbReference type="CDD" id="cd00093">
    <property type="entry name" value="HTH_XRE"/>
    <property type="match status" value="1"/>
</dbReference>
<dbReference type="InterPro" id="IPR041413">
    <property type="entry name" value="MLTR_LBD"/>
</dbReference>